<dbReference type="PANTHER" id="PTHR24161:SF103">
    <property type="entry name" value="LD20463P"/>
    <property type="match status" value="1"/>
</dbReference>
<accession>A0A8C4X0X9</accession>
<dbReference type="InterPro" id="IPR002110">
    <property type="entry name" value="Ankyrin_rpt"/>
</dbReference>
<reference evidence="4" key="2">
    <citation type="submission" date="2025-09" db="UniProtKB">
        <authorList>
            <consortium name="Ensembl"/>
        </authorList>
    </citation>
    <scope>IDENTIFICATION</scope>
</reference>
<feature type="repeat" description="ANK" evidence="3">
    <location>
        <begin position="56"/>
        <end position="88"/>
    </location>
</feature>
<evidence type="ECO:0000313" key="4">
    <source>
        <dbReference type="Ensembl" id="ENSEBUP00000024618.1"/>
    </source>
</evidence>
<keyword evidence="2 3" id="KW-0040">ANK repeat</keyword>
<keyword evidence="1" id="KW-0677">Repeat</keyword>
<dbReference type="GeneTree" id="ENSGT00390000017548"/>
<name>A0A8C4X0X9_EPTBU</name>
<dbReference type="Gene3D" id="1.10.150.50">
    <property type="entry name" value="Transcription Factor, Ets-1"/>
    <property type="match status" value="1"/>
</dbReference>
<evidence type="ECO:0000313" key="5">
    <source>
        <dbReference type="Proteomes" id="UP000694388"/>
    </source>
</evidence>
<reference evidence="4" key="1">
    <citation type="submission" date="2025-08" db="UniProtKB">
        <authorList>
            <consortium name="Ensembl"/>
        </authorList>
    </citation>
    <scope>IDENTIFICATION</scope>
</reference>
<dbReference type="Ensembl" id="ENSEBUT00000025194.1">
    <property type="protein sequence ID" value="ENSEBUP00000024618.1"/>
    <property type="gene ID" value="ENSEBUG00000015192.1"/>
</dbReference>
<dbReference type="InterPro" id="IPR036770">
    <property type="entry name" value="Ankyrin_rpt-contain_sf"/>
</dbReference>
<dbReference type="Pfam" id="PF12796">
    <property type="entry name" value="Ank_2"/>
    <property type="match status" value="1"/>
</dbReference>
<dbReference type="OMA" id="PHRKLCV"/>
<dbReference type="Proteomes" id="UP000694388">
    <property type="component" value="Unplaced"/>
</dbReference>
<protein>
    <submittedName>
        <fullName evidence="4">Ankyrin repeat and sterile alpha motif domain containing 4B</fullName>
    </submittedName>
</protein>
<dbReference type="SMART" id="SM00248">
    <property type="entry name" value="ANK"/>
    <property type="match status" value="2"/>
</dbReference>
<keyword evidence="5" id="KW-1185">Reference proteome</keyword>
<dbReference type="PROSITE" id="PS50297">
    <property type="entry name" value="ANK_REP_REGION"/>
    <property type="match status" value="1"/>
</dbReference>
<dbReference type="SUPFAM" id="SSF48403">
    <property type="entry name" value="Ankyrin repeat"/>
    <property type="match status" value="1"/>
</dbReference>
<dbReference type="AlphaFoldDB" id="A0A8C4X0X9"/>
<dbReference type="InterPro" id="IPR013761">
    <property type="entry name" value="SAM/pointed_sf"/>
</dbReference>
<dbReference type="SUPFAM" id="SSF47769">
    <property type="entry name" value="SAM/Pointed domain"/>
    <property type="match status" value="1"/>
</dbReference>
<evidence type="ECO:0000256" key="3">
    <source>
        <dbReference type="PROSITE-ProRule" id="PRU00023"/>
    </source>
</evidence>
<evidence type="ECO:0000256" key="2">
    <source>
        <dbReference type="ARBA" id="ARBA00023043"/>
    </source>
</evidence>
<proteinExistence type="predicted"/>
<dbReference type="Gene3D" id="1.25.40.20">
    <property type="entry name" value="Ankyrin repeat-containing domain"/>
    <property type="match status" value="1"/>
</dbReference>
<sequence>MKDQIGAVLYCSHHKEPEQAKNKDEVIRRNLDRFTFQLLYFVHFLPSGDADRCDIWGRSALHLAAGNGYLVCVGFLTNVGANIWAMDNERRTPLELASLKGQVECVQLLDKMAGEQTEKDPRQTQHAREKASKVGYLDPISTLLSFLFTMPFSYRPPDSVLVRPGVGNMVFRHCYVPPSLFEAEHGGMVPASAALTLGKDRSTLAEVIGMAKEEEVEVSDGSPPWNEEGLGLQDDEAETQPLESFLASLSLQESLGACCQQRLDMEALVMCDEDDLRAVGLPVGTRKKVLVAIEKRRQDLAQPGPLRDTQL</sequence>
<evidence type="ECO:0000256" key="1">
    <source>
        <dbReference type="ARBA" id="ARBA00022737"/>
    </source>
</evidence>
<dbReference type="PANTHER" id="PTHR24161">
    <property type="entry name" value="ANK_REP_REGION DOMAIN-CONTAINING PROTEIN-RELATED"/>
    <property type="match status" value="1"/>
</dbReference>
<organism evidence="4 5">
    <name type="scientific">Eptatretus burgeri</name>
    <name type="common">Inshore hagfish</name>
    <dbReference type="NCBI Taxonomy" id="7764"/>
    <lineage>
        <taxon>Eukaryota</taxon>
        <taxon>Metazoa</taxon>
        <taxon>Chordata</taxon>
        <taxon>Craniata</taxon>
        <taxon>Vertebrata</taxon>
        <taxon>Cyclostomata</taxon>
        <taxon>Myxini</taxon>
        <taxon>Myxiniformes</taxon>
        <taxon>Myxinidae</taxon>
        <taxon>Eptatretinae</taxon>
        <taxon>Eptatretus</taxon>
    </lineage>
</organism>
<dbReference type="PROSITE" id="PS50088">
    <property type="entry name" value="ANK_REPEAT"/>
    <property type="match status" value="1"/>
</dbReference>